<evidence type="ECO:0000313" key="2">
    <source>
        <dbReference type="Proteomes" id="UP001169066"/>
    </source>
</evidence>
<evidence type="ECO:0000313" key="1">
    <source>
        <dbReference type="EMBL" id="MDM5264006.1"/>
    </source>
</evidence>
<sequence>MQMVKKSGIVLIVAWFAIIVLMPKQEFYYKLEEELDKQEIELNEEKIDEGLFSLKLHQVTVYVKGIPVATIDEVALCTLLLYSSVELQELHVDDSLKRMLPQDTKQALFSHSILSPLKISVDAEGSFGGMTGSIDLGERQVHLDFNESKNIEMLKPQLKQSEKGWVYETSF</sequence>
<organism evidence="1 2">
    <name type="scientific">Sulfurovum xiamenensis</name>
    <dbReference type="NCBI Taxonomy" id="3019066"/>
    <lineage>
        <taxon>Bacteria</taxon>
        <taxon>Pseudomonadati</taxon>
        <taxon>Campylobacterota</taxon>
        <taxon>Epsilonproteobacteria</taxon>
        <taxon>Campylobacterales</taxon>
        <taxon>Sulfurovaceae</taxon>
        <taxon>Sulfurovum</taxon>
    </lineage>
</organism>
<gene>
    <name evidence="1" type="ORF">PF327_07315</name>
</gene>
<reference evidence="1" key="1">
    <citation type="submission" date="2023-01" db="EMBL/GenBank/DDBJ databases">
        <title>Sulfurovum sp. XTW-4 genome assembly.</title>
        <authorList>
            <person name="Wang J."/>
        </authorList>
    </citation>
    <scope>NUCLEOTIDE SEQUENCE</scope>
    <source>
        <strain evidence="1">XTW-4</strain>
    </source>
</reference>
<dbReference type="Proteomes" id="UP001169066">
    <property type="component" value="Unassembled WGS sequence"/>
</dbReference>
<name>A0ABT7QSH1_9BACT</name>
<proteinExistence type="predicted"/>
<dbReference type="EMBL" id="JAQIBC010000004">
    <property type="protein sequence ID" value="MDM5264006.1"/>
    <property type="molecule type" value="Genomic_DNA"/>
</dbReference>
<protein>
    <submittedName>
        <fullName evidence="1">Uncharacterized protein</fullName>
    </submittedName>
</protein>
<accession>A0ABT7QSH1</accession>
<comment type="caution">
    <text evidence="1">The sequence shown here is derived from an EMBL/GenBank/DDBJ whole genome shotgun (WGS) entry which is preliminary data.</text>
</comment>
<keyword evidence="2" id="KW-1185">Reference proteome</keyword>
<dbReference type="RefSeq" id="WP_289401943.1">
    <property type="nucleotide sequence ID" value="NZ_JAQIBC010000004.1"/>
</dbReference>